<dbReference type="InterPro" id="IPR014001">
    <property type="entry name" value="Helicase_ATP-bd"/>
</dbReference>
<keyword evidence="2 8" id="KW-0378">Hydrolase</keyword>
<dbReference type="GO" id="GO:0003723">
    <property type="term" value="F:RNA binding"/>
    <property type="evidence" value="ECO:0007669"/>
    <property type="project" value="TreeGrafter"/>
</dbReference>
<keyword evidence="1" id="KW-0547">Nucleotide-binding</keyword>
<dbReference type="Pfam" id="PF00271">
    <property type="entry name" value="Helicase_C"/>
    <property type="match status" value="1"/>
</dbReference>
<feature type="region of interest" description="Disordered" evidence="5">
    <location>
        <begin position="1070"/>
        <end position="1119"/>
    </location>
</feature>
<evidence type="ECO:0000259" key="7">
    <source>
        <dbReference type="PROSITE" id="PS51194"/>
    </source>
</evidence>
<dbReference type="PROSITE" id="PS51194">
    <property type="entry name" value="HELICASE_CTER"/>
    <property type="match status" value="1"/>
</dbReference>
<evidence type="ECO:0000256" key="2">
    <source>
        <dbReference type="ARBA" id="ARBA00022801"/>
    </source>
</evidence>
<dbReference type="SUPFAM" id="SSF52540">
    <property type="entry name" value="P-loop containing nucleoside triphosphate hydrolases"/>
    <property type="match status" value="1"/>
</dbReference>
<dbReference type="Gene3D" id="1.20.120.1080">
    <property type="match status" value="1"/>
</dbReference>
<evidence type="ECO:0000256" key="4">
    <source>
        <dbReference type="ARBA" id="ARBA00022840"/>
    </source>
</evidence>
<dbReference type="GO" id="GO:0003724">
    <property type="term" value="F:RNA helicase activity"/>
    <property type="evidence" value="ECO:0007669"/>
    <property type="project" value="UniProtKB-EC"/>
</dbReference>
<dbReference type="NCBIfam" id="TIGR01967">
    <property type="entry name" value="DEAH_box_HrpA"/>
    <property type="match status" value="1"/>
</dbReference>
<feature type="compositionally biased region" description="Low complexity" evidence="5">
    <location>
        <begin position="12"/>
        <end position="27"/>
    </location>
</feature>
<organism evidence="8 9">
    <name type="scientific">Corynebacterium pseudokroppenstedtii</name>
    <dbReference type="NCBI Taxonomy" id="2804917"/>
    <lineage>
        <taxon>Bacteria</taxon>
        <taxon>Bacillati</taxon>
        <taxon>Actinomycetota</taxon>
        <taxon>Actinomycetes</taxon>
        <taxon>Mycobacteriales</taxon>
        <taxon>Corynebacteriaceae</taxon>
        <taxon>Corynebacterium</taxon>
    </lineage>
</organism>
<evidence type="ECO:0000313" key="8">
    <source>
        <dbReference type="EMBL" id="WPF24086.1"/>
    </source>
</evidence>
<keyword evidence="4" id="KW-0067">ATP-binding</keyword>
<dbReference type="FunFam" id="1.20.120.1080:FF:000005">
    <property type="entry name" value="ATP-dependent helicase HrpA"/>
    <property type="match status" value="1"/>
</dbReference>
<dbReference type="InterPro" id="IPR007502">
    <property type="entry name" value="Helicase-assoc_dom"/>
</dbReference>
<dbReference type="SMART" id="SM00490">
    <property type="entry name" value="HELICc"/>
    <property type="match status" value="1"/>
</dbReference>
<feature type="compositionally biased region" description="Basic and acidic residues" evidence="5">
    <location>
        <begin position="1085"/>
        <end position="1095"/>
    </location>
</feature>
<feature type="region of interest" description="Disordered" evidence="5">
    <location>
        <begin position="644"/>
        <end position="679"/>
    </location>
</feature>
<feature type="domain" description="Helicase C-terminal" evidence="7">
    <location>
        <begin position="298"/>
        <end position="469"/>
    </location>
</feature>
<sequence length="1408" mass="158506">MTNKSNRHTTDARTTTTSTPDTIPSAPSRKELYAQLSEISAADEHRFRRRLKKARSDRARHAIARDLAVARTQFAAKIATLPTITYPPDLPVTQRVDDIAETIRTHQVTIVAGETGSGKTTQIPKICLALGRGRKGMIGHTQPRRLAARTVAERIASEVGQDIGQSVGYAIRFDDRVGPSTAIKLMTDGILLAEMQRDRLLRAYDTIIIDEAHERSLNIDFILGYIKRLLPRRPDLKVIITSATIDPEKFARHFADAEGNPAPIIEVSGRTYPVEIRYRPPYIERERKDGSVKRIEKDPQEAVCEACEELMAAGPGDILCFFPSERDIREAQDAIEAKKWRGVEVTPLFGRLSNAEQHRVFSPHRGRRIVLATNIAETSLTVPGIHYVVDTGTARISRYSTRTKVQRLPIEPISQASANQRSGRSGRIAKGIAIRLYSEEDFESRPEFTDPEVLRTNLASVIITMASLKLGDINEFPFIDPPEPRAIRDGMMVLHELGALGEGERDGSPVLSSIGREISRIPVDPRLARMLVEAHHRDVVEATSVVIAALSIQDVRERPTDHEPQADQAHARFKDTESDFVSYLRLWAYLTSIKNELSGNAFRKRCRAEYLHYMRVREWMDFVRQLRRVTEDLSWSWDQNRLTPVIPNDDESTTTSTKKRSRPNKKTKSQNDNARPDMPMLTVDHDGLHRSILSGILSQIGLRSEVKKEYQGTRGTRFFIFPGSSLHKKQPQWLMAAEIVETSRMFARDAAAIQPRWIEEQASDLLRHQYSEPHWSRKRSAAMAYQRSTLWGLPVVTDRPISYHRINPRDAREIFIRSALVEGDWVTRHKFFHHNRDKLATAGELEEKTRRRDLLIDDDTLYDFYDSRIPASVTTGRHFDAWWKKQSKKDPHLLDFDPDKLLHPEAHTISEDDFPDRWRAHSTDLELTYKFEPGEGDDGVSVRIPLPIIGSLSWDDRFDWNVPGLRRELVTALIRSLPKPLRTTVVPAPDFARRAIEMMDPYAQPLTDSLADALRAVGGSGMTAADFDVAKLPLHLRMNFQAVDRHGKVIDQDRDLDALKKRQSSAATQAMSAAFKRSKVGSTLSRDHSDYDGSAHDLPGTQADSRSNTARPSDEDATAVPDLGKVYAEWTDKGIGTLPESVQTTIDGQPTTAYPALKVTSKGIEVVTSASQSTANSMMFTAVLTLLVQSIKINENQAVKGLPLQQRVAVEHYPHGGLSGLVNDCRVAAIKDALVDHGVIERSPEAFEALKKEMSHAIPAATRRMVIAMAPGLVAYESMAEEIKKWDGPAIDDIKRQLNILLPPNAVTWYGTGHLKHLQRYMKAVEIRLENMERDPDRDADGQEEINNLERAFRSKLNGLPQQRAKSSAARAIIFSLQELRVQVFAERLGTAQKVSPQRITKAINKLR</sequence>
<evidence type="ECO:0000256" key="3">
    <source>
        <dbReference type="ARBA" id="ARBA00022806"/>
    </source>
</evidence>
<dbReference type="EC" id="3.6.4.13" evidence="8"/>
<protein>
    <submittedName>
        <fullName evidence="8">ATP-dependent RNA helicase HrpA</fullName>
        <ecNumber evidence="8">3.6.4.13</ecNumber>
    </submittedName>
</protein>
<gene>
    <name evidence="8" type="primary">hrpA</name>
    <name evidence="8" type="ORF">Q0N40_05765</name>
</gene>
<dbReference type="CDD" id="cd18791">
    <property type="entry name" value="SF2_C_RHA"/>
    <property type="match status" value="1"/>
</dbReference>
<proteinExistence type="predicted"/>
<evidence type="ECO:0000256" key="1">
    <source>
        <dbReference type="ARBA" id="ARBA00022741"/>
    </source>
</evidence>
<dbReference type="Pfam" id="PF07717">
    <property type="entry name" value="OB_NTP_bind"/>
    <property type="match status" value="1"/>
</dbReference>
<feature type="compositionally biased region" description="Polar residues" evidence="5">
    <location>
        <begin position="1102"/>
        <end position="1111"/>
    </location>
</feature>
<evidence type="ECO:0000313" key="9">
    <source>
        <dbReference type="Proteomes" id="UP001174314"/>
    </source>
</evidence>
<dbReference type="InterPro" id="IPR027417">
    <property type="entry name" value="P-loop_NTPase"/>
</dbReference>
<feature type="compositionally biased region" description="Basic residues" evidence="5">
    <location>
        <begin position="657"/>
        <end position="668"/>
    </location>
</feature>
<dbReference type="Gene3D" id="3.40.50.300">
    <property type="entry name" value="P-loop containing nucleotide triphosphate hydrolases"/>
    <property type="match status" value="2"/>
</dbReference>
<evidence type="ECO:0000256" key="5">
    <source>
        <dbReference type="SAM" id="MobiDB-lite"/>
    </source>
</evidence>
<accession>A0AAU0PWX4</accession>
<keyword evidence="9" id="KW-1185">Reference proteome</keyword>
<dbReference type="Pfam" id="PF21010">
    <property type="entry name" value="HA2_C"/>
    <property type="match status" value="1"/>
</dbReference>
<dbReference type="InterPro" id="IPR011545">
    <property type="entry name" value="DEAD/DEAH_box_helicase_dom"/>
</dbReference>
<dbReference type="InterPro" id="IPR001650">
    <property type="entry name" value="Helicase_C-like"/>
</dbReference>
<dbReference type="GO" id="GO:0005524">
    <property type="term" value="F:ATP binding"/>
    <property type="evidence" value="ECO:0007669"/>
    <property type="project" value="UniProtKB-KW"/>
</dbReference>
<dbReference type="InterPro" id="IPR003593">
    <property type="entry name" value="AAA+_ATPase"/>
</dbReference>
<dbReference type="Pfam" id="PF11898">
    <property type="entry name" value="DUF3418"/>
    <property type="match status" value="1"/>
</dbReference>
<dbReference type="SMART" id="SM00847">
    <property type="entry name" value="HA2"/>
    <property type="match status" value="1"/>
</dbReference>
<dbReference type="GO" id="GO:0016787">
    <property type="term" value="F:hydrolase activity"/>
    <property type="evidence" value="ECO:0007669"/>
    <property type="project" value="UniProtKB-KW"/>
</dbReference>
<feature type="region of interest" description="Disordered" evidence="5">
    <location>
        <begin position="1"/>
        <end position="28"/>
    </location>
</feature>
<dbReference type="InterPro" id="IPR024590">
    <property type="entry name" value="HrpA_C"/>
</dbReference>
<keyword evidence="3 8" id="KW-0347">Helicase</keyword>
<dbReference type="KEGG" id="cpsk:Q0N40_05765"/>
<dbReference type="SMART" id="SM00487">
    <property type="entry name" value="DEXDc"/>
    <property type="match status" value="1"/>
</dbReference>
<dbReference type="InterPro" id="IPR010222">
    <property type="entry name" value="RNA_helicase_HrpA"/>
</dbReference>
<dbReference type="PROSITE" id="PS51192">
    <property type="entry name" value="HELICASE_ATP_BIND_1"/>
    <property type="match status" value="1"/>
</dbReference>
<name>A0AAU0PWX4_9CORY</name>
<dbReference type="PANTHER" id="PTHR18934:SF99">
    <property type="entry name" value="ATP-DEPENDENT RNA HELICASE DHX37-RELATED"/>
    <property type="match status" value="1"/>
</dbReference>
<reference evidence="8 9" key="1">
    <citation type="submission" date="2023-10" db="EMBL/GenBank/DDBJ databases">
        <title>complete genome sequence of Corynebacterium pseudokroppenstedtii P15-C1.</title>
        <authorList>
            <person name="Bruggemann H."/>
            <person name="Poehlein A."/>
        </authorList>
    </citation>
    <scope>NUCLEOTIDE SEQUENCE [LARGE SCALE GENOMIC DNA]</scope>
    <source>
        <strain evidence="8 9">P15_C1</strain>
    </source>
</reference>
<feature type="domain" description="Helicase ATP-binding" evidence="6">
    <location>
        <begin position="100"/>
        <end position="263"/>
    </location>
</feature>
<evidence type="ECO:0000259" key="6">
    <source>
        <dbReference type="PROSITE" id="PS51192"/>
    </source>
</evidence>
<dbReference type="SMART" id="SM00382">
    <property type="entry name" value="AAA"/>
    <property type="match status" value="1"/>
</dbReference>
<dbReference type="Proteomes" id="UP001174314">
    <property type="component" value="Chromosome"/>
</dbReference>
<dbReference type="InterPro" id="IPR011709">
    <property type="entry name" value="DEAD-box_helicase_OB_fold"/>
</dbReference>
<dbReference type="EMBL" id="CP137757">
    <property type="protein sequence ID" value="WPF24086.1"/>
    <property type="molecule type" value="Genomic_DNA"/>
</dbReference>
<dbReference type="PANTHER" id="PTHR18934">
    <property type="entry name" value="ATP-DEPENDENT RNA HELICASE"/>
    <property type="match status" value="1"/>
</dbReference>
<dbReference type="RefSeq" id="WP_221923730.1">
    <property type="nucleotide sequence ID" value="NZ_CP137757.1"/>
</dbReference>
<dbReference type="Pfam" id="PF00270">
    <property type="entry name" value="DEAD"/>
    <property type="match status" value="1"/>
</dbReference>